<feature type="compositionally biased region" description="Polar residues" evidence="5">
    <location>
        <begin position="435"/>
        <end position="448"/>
    </location>
</feature>
<feature type="non-terminal residue" evidence="8">
    <location>
        <position position="1"/>
    </location>
</feature>
<dbReference type="InterPro" id="IPR046467">
    <property type="entry name" value="PHL_dom"/>
</dbReference>
<dbReference type="Gene3D" id="1.20.1560.10">
    <property type="entry name" value="ABC transporter type 1, transmembrane domain"/>
    <property type="match status" value="1"/>
</dbReference>
<dbReference type="InterPro" id="IPR011527">
    <property type="entry name" value="ABC1_TM_dom"/>
</dbReference>
<accession>A0A699ID70</accession>
<dbReference type="InterPro" id="IPR039421">
    <property type="entry name" value="Type_1_exporter"/>
</dbReference>
<dbReference type="PANTHER" id="PTHR24222">
    <property type="entry name" value="ABC TRANSPORTER B FAMILY"/>
    <property type="match status" value="1"/>
</dbReference>
<feature type="region of interest" description="Disordered" evidence="5">
    <location>
        <begin position="435"/>
        <end position="455"/>
    </location>
</feature>
<feature type="transmembrane region" description="Helical" evidence="6">
    <location>
        <begin position="157"/>
        <end position="177"/>
    </location>
</feature>
<dbReference type="EMBL" id="BKCJ010284826">
    <property type="protein sequence ID" value="GEZ48694.1"/>
    <property type="molecule type" value="Genomic_DNA"/>
</dbReference>
<keyword evidence="3 6" id="KW-1133">Transmembrane helix</keyword>
<feature type="compositionally biased region" description="Basic and acidic residues" evidence="5">
    <location>
        <begin position="302"/>
        <end position="313"/>
    </location>
</feature>
<dbReference type="PROSITE" id="PS50929">
    <property type="entry name" value="ABC_TM1F"/>
    <property type="match status" value="1"/>
</dbReference>
<evidence type="ECO:0000256" key="6">
    <source>
        <dbReference type="SAM" id="Phobius"/>
    </source>
</evidence>
<dbReference type="GO" id="GO:0005524">
    <property type="term" value="F:ATP binding"/>
    <property type="evidence" value="ECO:0007669"/>
    <property type="project" value="InterPro"/>
</dbReference>
<comment type="subcellular location">
    <subcellularLocation>
        <location evidence="1">Membrane</location>
        <topology evidence="1">Multi-pass membrane protein</topology>
    </subcellularLocation>
</comment>
<evidence type="ECO:0000256" key="5">
    <source>
        <dbReference type="SAM" id="MobiDB-lite"/>
    </source>
</evidence>
<feature type="region of interest" description="Disordered" evidence="5">
    <location>
        <begin position="299"/>
        <end position="323"/>
    </location>
</feature>
<feature type="domain" description="ABC transmembrane type-1" evidence="7">
    <location>
        <begin position="45"/>
        <end position="221"/>
    </location>
</feature>
<evidence type="ECO:0000256" key="3">
    <source>
        <dbReference type="ARBA" id="ARBA00022989"/>
    </source>
</evidence>
<gene>
    <name evidence="8" type="ORF">Tci_520667</name>
</gene>
<evidence type="ECO:0000256" key="2">
    <source>
        <dbReference type="ARBA" id="ARBA00022692"/>
    </source>
</evidence>
<dbReference type="Pfam" id="PF20474">
    <property type="entry name" value="PHL"/>
    <property type="match status" value="1"/>
</dbReference>
<dbReference type="GO" id="GO:0005886">
    <property type="term" value="C:plasma membrane"/>
    <property type="evidence" value="ECO:0007669"/>
    <property type="project" value="TreeGrafter"/>
</dbReference>
<reference evidence="8" key="1">
    <citation type="journal article" date="2019" name="Sci. Rep.">
        <title>Draft genome of Tanacetum cinerariifolium, the natural source of mosquito coil.</title>
        <authorList>
            <person name="Yamashiro T."/>
            <person name="Shiraishi A."/>
            <person name="Satake H."/>
            <person name="Nakayama K."/>
        </authorList>
    </citation>
    <scope>NUCLEOTIDE SEQUENCE</scope>
</reference>
<evidence type="ECO:0000313" key="8">
    <source>
        <dbReference type="EMBL" id="GEZ48694.1"/>
    </source>
</evidence>
<dbReference type="InterPro" id="IPR036640">
    <property type="entry name" value="ABC1_TM_sf"/>
</dbReference>
<dbReference type="SUPFAM" id="SSF90123">
    <property type="entry name" value="ABC transporter transmembrane region"/>
    <property type="match status" value="1"/>
</dbReference>
<evidence type="ECO:0000256" key="4">
    <source>
        <dbReference type="ARBA" id="ARBA00023136"/>
    </source>
</evidence>
<dbReference type="Pfam" id="PF00664">
    <property type="entry name" value="ABC_membrane"/>
    <property type="match status" value="1"/>
</dbReference>
<feature type="transmembrane region" description="Helical" evidence="6">
    <location>
        <begin position="66"/>
        <end position="89"/>
    </location>
</feature>
<evidence type="ECO:0000256" key="1">
    <source>
        <dbReference type="ARBA" id="ARBA00004141"/>
    </source>
</evidence>
<sequence>IKIFARMEQVLVSALVQERLDMEVDKAQEDIASSDQEMIVLALTFTGDIVLIQDAMGENFRKFTQLMATFVGGFVIAFVKGWFLTLVMVSSIPPLVIAGGIMSVTIAKMAPRGKDAYAKASIVVEQIADSIRMEKKAVKEYNKSLVDAYNTSVHEGLATGLGLGAMMVIVLCSYALAIWYGTKMIIKKGYNGGTVLTVIFAVLTGSMSLRQASPCLSAFATGRAAAYKILGVIASIDPKMMVLSPTTTIDDKSSILSTDAIDQIVSDSTTLKKRKRNQKAKKTAAGDVLSSKVTEVASGESVEGKTITDDTTPKNKNKKQNKKKKNVACDILSAKVDEIVSGETVLDKAVADNTTPEMKKMKVEGKVNAIEGLSATDITESISGEMVSGKTTLPDVKMSNHMRNFDSSMGSSQMDTASVTSVPTVGAVGARSVTSNAQMAARGTTSHPRTPAMSGVGSLSSVHNMSGPFNATNETCYYLFNDENNEIPKDETCKMPLSKSLVEWSMNVCKTRVLHFVLSKRVLQEKQDDGTVAMHYDEHDECDYLKSEEYLPTLPNTVSFLIDFDLEYKFMVQKAPL</sequence>
<dbReference type="CDD" id="cd18577">
    <property type="entry name" value="ABC_6TM_Pgp_ABCB1_D1_like"/>
    <property type="match status" value="1"/>
</dbReference>
<protein>
    <submittedName>
        <fullName evidence="8">ABC transporter B family member 21-like</fullName>
    </submittedName>
</protein>
<dbReference type="PANTHER" id="PTHR24222:SF63">
    <property type="entry name" value="ATP BINDING CASSETTE SUBFAMILY B"/>
    <property type="match status" value="1"/>
</dbReference>
<keyword evidence="2 6" id="KW-0812">Transmembrane</keyword>
<dbReference type="GO" id="GO:0140359">
    <property type="term" value="F:ABC-type transporter activity"/>
    <property type="evidence" value="ECO:0007669"/>
    <property type="project" value="InterPro"/>
</dbReference>
<comment type="caution">
    <text evidence="8">The sequence shown here is derived from an EMBL/GenBank/DDBJ whole genome shotgun (WGS) entry which is preliminary data.</text>
</comment>
<evidence type="ECO:0000259" key="7">
    <source>
        <dbReference type="PROSITE" id="PS50929"/>
    </source>
</evidence>
<dbReference type="AlphaFoldDB" id="A0A699ID70"/>
<name>A0A699ID70_TANCI</name>
<keyword evidence="4 6" id="KW-0472">Membrane</keyword>
<organism evidence="8">
    <name type="scientific">Tanacetum cinerariifolium</name>
    <name type="common">Dalmatian daisy</name>
    <name type="synonym">Chrysanthemum cinerariifolium</name>
    <dbReference type="NCBI Taxonomy" id="118510"/>
    <lineage>
        <taxon>Eukaryota</taxon>
        <taxon>Viridiplantae</taxon>
        <taxon>Streptophyta</taxon>
        <taxon>Embryophyta</taxon>
        <taxon>Tracheophyta</taxon>
        <taxon>Spermatophyta</taxon>
        <taxon>Magnoliopsida</taxon>
        <taxon>eudicotyledons</taxon>
        <taxon>Gunneridae</taxon>
        <taxon>Pentapetalae</taxon>
        <taxon>asterids</taxon>
        <taxon>campanulids</taxon>
        <taxon>Asterales</taxon>
        <taxon>Asteraceae</taxon>
        <taxon>Asteroideae</taxon>
        <taxon>Anthemideae</taxon>
        <taxon>Anthemidinae</taxon>
        <taxon>Tanacetum</taxon>
    </lineage>
</organism>
<proteinExistence type="predicted"/>
<feature type="transmembrane region" description="Helical" evidence="6">
    <location>
        <begin position="189"/>
        <end position="209"/>
    </location>
</feature>